<dbReference type="Pfam" id="PF13356">
    <property type="entry name" value="Arm-DNA-bind_3"/>
    <property type="match status" value="1"/>
</dbReference>
<evidence type="ECO:0000259" key="6">
    <source>
        <dbReference type="PROSITE" id="PS51898"/>
    </source>
</evidence>
<dbReference type="InterPro" id="IPR044068">
    <property type="entry name" value="CB"/>
</dbReference>
<accession>A0A512J4P8</accession>
<evidence type="ECO:0000313" key="10">
    <source>
        <dbReference type="Proteomes" id="UP000321960"/>
    </source>
</evidence>
<dbReference type="Proteomes" id="UP000321960">
    <property type="component" value="Unassembled WGS sequence"/>
</dbReference>
<dbReference type="CDD" id="cd00801">
    <property type="entry name" value="INT_P4_C"/>
    <property type="match status" value="1"/>
</dbReference>
<dbReference type="EMBL" id="BSPK01000026">
    <property type="protein sequence ID" value="GLS63672.1"/>
    <property type="molecule type" value="Genomic_DNA"/>
</dbReference>
<dbReference type="Gene3D" id="1.10.150.130">
    <property type="match status" value="1"/>
</dbReference>
<keyword evidence="3 5" id="KW-0238">DNA-binding</keyword>
<protein>
    <submittedName>
        <fullName evidence="8">Integrase</fullName>
    </submittedName>
</protein>
<gene>
    <name evidence="9" type="ORF">GCM10007888_20530</name>
    <name evidence="8" type="ORF">MOX02_29730</name>
</gene>
<sequence>MPKLRLTHAAVERLRLPSKGQVDHFDSHLPAFGLRASYLGAKAYFVMTRVDGRLVRITIGRHPALSLADAREKARQLILHAKAGQDPRQIEAEARRKKEHKRRTTFGGAVALFMERYVERNLRPNTAREYRRTLQGPDTRDWQDRPLSSLMKAEVLEVLHRIEGRGSPAAANRALAYLSKFFNWCLEQDLLTVSPASRVRPLSATRSRDRVLQPDELVWIWWALSEWPSQFGSLFKLLLLTGQRRSEVAGMRWDELRSFGTEEAIWSLPASRTKNGQPHLVPLAEASQNIIASLPREGPFVFTTRGTTGLSGFSKAKTELDQRVNALRAGAALPSLPPWTLHDLRRTMVTLMNEQLGIAPHVVEAVVNHVSGSAKRGVAGVYNRALYLRERRDALCAWSRWVTRHDRQRPEAAAGPAPA</sequence>
<keyword evidence="2" id="KW-0229">DNA integration</keyword>
<dbReference type="InterPro" id="IPR002104">
    <property type="entry name" value="Integrase_catalytic"/>
</dbReference>
<comment type="caution">
    <text evidence="8">The sequence shown here is derived from an EMBL/GenBank/DDBJ whole genome shotgun (WGS) entry which is preliminary data.</text>
</comment>
<dbReference type="Pfam" id="PF22022">
    <property type="entry name" value="Phage_int_M"/>
    <property type="match status" value="1"/>
</dbReference>
<feature type="domain" description="Tyr recombinase" evidence="6">
    <location>
        <begin position="207"/>
        <end position="395"/>
    </location>
</feature>
<evidence type="ECO:0000259" key="7">
    <source>
        <dbReference type="PROSITE" id="PS51900"/>
    </source>
</evidence>
<dbReference type="EMBL" id="BJZU01000056">
    <property type="protein sequence ID" value="GEP04935.1"/>
    <property type="molecule type" value="Genomic_DNA"/>
</dbReference>
<dbReference type="Pfam" id="PF00589">
    <property type="entry name" value="Phage_integrase"/>
    <property type="match status" value="1"/>
</dbReference>
<dbReference type="PANTHER" id="PTHR30629:SF2">
    <property type="entry name" value="PROPHAGE INTEGRASE INTS-RELATED"/>
    <property type="match status" value="1"/>
</dbReference>
<feature type="domain" description="Core-binding (CB)" evidence="7">
    <location>
        <begin position="104"/>
        <end position="186"/>
    </location>
</feature>
<dbReference type="InterPro" id="IPR011010">
    <property type="entry name" value="DNA_brk_join_enz"/>
</dbReference>
<evidence type="ECO:0000256" key="3">
    <source>
        <dbReference type="ARBA" id="ARBA00023125"/>
    </source>
</evidence>
<name>A0A512J4P8_9HYPH</name>
<dbReference type="InterPro" id="IPR053876">
    <property type="entry name" value="Phage_int_M"/>
</dbReference>
<evidence type="ECO:0000313" key="8">
    <source>
        <dbReference type="EMBL" id="GEP04935.1"/>
    </source>
</evidence>
<reference evidence="8 10" key="3">
    <citation type="submission" date="2019-07" db="EMBL/GenBank/DDBJ databases">
        <title>Whole genome shotgun sequence of Methylobacterium oxalidis NBRC 107715.</title>
        <authorList>
            <person name="Hosoyama A."/>
            <person name="Uohara A."/>
            <person name="Ohji S."/>
            <person name="Ichikawa N."/>
        </authorList>
    </citation>
    <scope>NUCLEOTIDE SEQUENCE [LARGE SCALE GENOMIC DNA]</scope>
    <source>
        <strain evidence="8 10">NBRC 107715</strain>
    </source>
</reference>
<organism evidence="8 10">
    <name type="scientific">Methylobacterium oxalidis</name>
    <dbReference type="NCBI Taxonomy" id="944322"/>
    <lineage>
        <taxon>Bacteria</taxon>
        <taxon>Pseudomonadati</taxon>
        <taxon>Pseudomonadota</taxon>
        <taxon>Alphaproteobacteria</taxon>
        <taxon>Hyphomicrobiales</taxon>
        <taxon>Methylobacteriaceae</taxon>
        <taxon>Methylobacterium</taxon>
    </lineage>
</organism>
<evidence type="ECO:0000256" key="1">
    <source>
        <dbReference type="ARBA" id="ARBA00008857"/>
    </source>
</evidence>
<dbReference type="OrthoDB" id="7615137at2"/>
<evidence type="ECO:0000313" key="9">
    <source>
        <dbReference type="EMBL" id="GLS63672.1"/>
    </source>
</evidence>
<reference evidence="9" key="4">
    <citation type="submission" date="2023-01" db="EMBL/GenBank/DDBJ databases">
        <title>Draft genome sequence of Methylobacterium oxalidis strain NBRC 107715.</title>
        <authorList>
            <person name="Sun Q."/>
            <person name="Mori K."/>
        </authorList>
    </citation>
    <scope>NUCLEOTIDE SEQUENCE</scope>
    <source>
        <strain evidence="9">NBRC 107715</strain>
    </source>
</reference>
<keyword evidence="4" id="KW-0233">DNA recombination</keyword>
<dbReference type="InterPro" id="IPR010998">
    <property type="entry name" value="Integrase_recombinase_N"/>
</dbReference>
<evidence type="ECO:0000313" key="11">
    <source>
        <dbReference type="Proteomes" id="UP001156856"/>
    </source>
</evidence>
<dbReference type="PROSITE" id="PS51900">
    <property type="entry name" value="CB"/>
    <property type="match status" value="1"/>
</dbReference>
<dbReference type="InterPro" id="IPR013762">
    <property type="entry name" value="Integrase-like_cat_sf"/>
</dbReference>
<keyword evidence="11" id="KW-1185">Reference proteome</keyword>
<dbReference type="PANTHER" id="PTHR30629">
    <property type="entry name" value="PROPHAGE INTEGRASE"/>
    <property type="match status" value="1"/>
</dbReference>
<reference evidence="9" key="1">
    <citation type="journal article" date="2014" name="Int. J. Syst. Evol. Microbiol.">
        <title>Complete genome of a new Firmicutes species belonging to the dominant human colonic microbiota ('Ruminococcus bicirculans') reveals two chromosomes and a selective capacity to utilize plant glucans.</title>
        <authorList>
            <consortium name="NISC Comparative Sequencing Program"/>
            <person name="Wegmann U."/>
            <person name="Louis P."/>
            <person name="Goesmann A."/>
            <person name="Henrissat B."/>
            <person name="Duncan S.H."/>
            <person name="Flint H.J."/>
        </authorList>
    </citation>
    <scope>NUCLEOTIDE SEQUENCE</scope>
    <source>
        <strain evidence="9">NBRC 107715</strain>
    </source>
</reference>
<dbReference type="SUPFAM" id="SSF56349">
    <property type="entry name" value="DNA breaking-rejoining enzymes"/>
    <property type="match status" value="1"/>
</dbReference>
<comment type="similarity">
    <text evidence="1">Belongs to the 'phage' integrase family.</text>
</comment>
<reference evidence="11" key="2">
    <citation type="journal article" date="2019" name="Int. J. Syst. Evol. Microbiol.">
        <title>The Global Catalogue of Microorganisms (GCM) 10K type strain sequencing project: providing services to taxonomists for standard genome sequencing and annotation.</title>
        <authorList>
            <consortium name="The Broad Institute Genomics Platform"/>
            <consortium name="The Broad Institute Genome Sequencing Center for Infectious Disease"/>
            <person name="Wu L."/>
            <person name="Ma J."/>
        </authorList>
    </citation>
    <scope>NUCLEOTIDE SEQUENCE [LARGE SCALE GENOMIC DNA]</scope>
    <source>
        <strain evidence="11">NBRC 107715</strain>
    </source>
</reference>
<dbReference type="Gene3D" id="1.10.443.10">
    <property type="entry name" value="Intergrase catalytic core"/>
    <property type="match status" value="1"/>
</dbReference>
<evidence type="ECO:0000256" key="4">
    <source>
        <dbReference type="ARBA" id="ARBA00023172"/>
    </source>
</evidence>
<dbReference type="Gene3D" id="3.30.160.390">
    <property type="entry name" value="Integrase, DNA-binding domain"/>
    <property type="match status" value="1"/>
</dbReference>
<dbReference type="InterPro" id="IPR038488">
    <property type="entry name" value="Integrase_DNA-bd_sf"/>
</dbReference>
<dbReference type="RefSeq" id="WP_147026526.1">
    <property type="nucleotide sequence ID" value="NZ_BJZU01000056.1"/>
</dbReference>
<dbReference type="GO" id="GO:0003677">
    <property type="term" value="F:DNA binding"/>
    <property type="evidence" value="ECO:0007669"/>
    <property type="project" value="UniProtKB-UniRule"/>
</dbReference>
<dbReference type="AlphaFoldDB" id="A0A512J4P8"/>
<dbReference type="InterPro" id="IPR025166">
    <property type="entry name" value="Integrase_DNA_bind_dom"/>
</dbReference>
<dbReference type="InterPro" id="IPR050808">
    <property type="entry name" value="Phage_Integrase"/>
</dbReference>
<dbReference type="PROSITE" id="PS51898">
    <property type="entry name" value="TYR_RECOMBINASE"/>
    <property type="match status" value="1"/>
</dbReference>
<dbReference type="GO" id="GO:0015074">
    <property type="term" value="P:DNA integration"/>
    <property type="evidence" value="ECO:0007669"/>
    <property type="project" value="UniProtKB-KW"/>
</dbReference>
<proteinExistence type="inferred from homology"/>
<evidence type="ECO:0000256" key="5">
    <source>
        <dbReference type="PROSITE-ProRule" id="PRU01248"/>
    </source>
</evidence>
<evidence type="ECO:0000256" key="2">
    <source>
        <dbReference type="ARBA" id="ARBA00022908"/>
    </source>
</evidence>
<dbReference type="Proteomes" id="UP001156856">
    <property type="component" value="Unassembled WGS sequence"/>
</dbReference>
<dbReference type="GO" id="GO:0006310">
    <property type="term" value="P:DNA recombination"/>
    <property type="evidence" value="ECO:0007669"/>
    <property type="project" value="UniProtKB-KW"/>
</dbReference>